<dbReference type="InterPro" id="IPR046155">
    <property type="entry name" value="DUF6157"/>
</dbReference>
<sequence>MKVHTTNYINTFIEVADDCPAETGEIPPVKKSEKTIAAILFELINENPYRYTSDEIIFKCFVIKNNIKESEISKNREAFFSKGQACLRSSPLTKRYGYGIHFNGEGKIALYGLETEEYKKLSKDKNLRVVKAMRSKKNK</sequence>
<name>A0A098LEJ7_9BACT</name>
<dbReference type="Pfam" id="PF19654">
    <property type="entry name" value="DUF6157"/>
    <property type="match status" value="1"/>
</dbReference>
<organism evidence="1 2">
    <name type="scientific">Sporocytophaga myxococcoides</name>
    <dbReference type="NCBI Taxonomy" id="153721"/>
    <lineage>
        <taxon>Bacteria</taxon>
        <taxon>Pseudomonadati</taxon>
        <taxon>Bacteroidota</taxon>
        <taxon>Cytophagia</taxon>
        <taxon>Cytophagales</taxon>
        <taxon>Cytophagaceae</taxon>
        <taxon>Sporocytophaga</taxon>
    </lineage>
</organism>
<reference evidence="1 2" key="1">
    <citation type="submission" date="2014-09" db="EMBL/GenBank/DDBJ databases">
        <title>Sporocytophaga myxococcoides PG-01 genome sequencing.</title>
        <authorList>
            <person name="Liu L."/>
            <person name="Gao P.J."/>
            <person name="Chen G.J."/>
            <person name="Wang L.S."/>
        </authorList>
    </citation>
    <scope>NUCLEOTIDE SEQUENCE [LARGE SCALE GENOMIC DNA]</scope>
    <source>
        <strain evidence="1 2">PG-01</strain>
    </source>
</reference>
<dbReference type="EMBL" id="BBLT01000003">
    <property type="protein sequence ID" value="GAL84839.1"/>
    <property type="molecule type" value="Genomic_DNA"/>
</dbReference>
<dbReference type="RefSeq" id="WP_045462291.1">
    <property type="nucleotide sequence ID" value="NZ_BBLT01000003.1"/>
</dbReference>
<dbReference type="AlphaFoldDB" id="A0A098LEJ7"/>
<dbReference type="OrthoDB" id="2361182at2"/>
<accession>A0A098LEJ7</accession>
<dbReference type="Proteomes" id="UP000030185">
    <property type="component" value="Unassembled WGS sequence"/>
</dbReference>
<gene>
    <name evidence="1" type="ORF">MYP_2067</name>
</gene>
<evidence type="ECO:0000313" key="2">
    <source>
        <dbReference type="Proteomes" id="UP000030185"/>
    </source>
</evidence>
<protein>
    <submittedName>
        <fullName evidence="1">Uncharacterized protein</fullName>
    </submittedName>
</protein>
<evidence type="ECO:0000313" key="1">
    <source>
        <dbReference type="EMBL" id="GAL84839.1"/>
    </source>
</evidence>
<comment type="caution">
    <text evidence="1">The sequence shown here is derived from an EMBL/GenBank/DDBJ whole genome shotgun (WGS) entry which is preliminary data.</text>
</comment>
<proteinExistence type="predicted"/>
<dbReference type="eggNOG" id="ENOG5032T97">
    <property type="taxonomic scope" value="Bacteria"/>
</dbReference>
<keyword evidence="2" id="KW-1185">Reference proteome</keyword>